<dbReference type="Gene3D" id="2.10.240.10">
    <property type="entry name" value="Dihydroorotate dehydrogenase, electron transfer subunit"/>
    <property type="match status" value="1"/>
</dbReference>
<dbReference type="Gene3D" id="2.40.30.10">
    <property type="entry name" value="Translation factors"/>
    <property type="match status" value="1"/>
</dbReference>
<dbReference type="InterPro" id="IPR039261">
    <property type="entry name" value="FNR_nucleotide-bd"/>
</dbReference>
<feature type="binding site" evidence="11 13">
    <location>
        <position position="222"/>
    </location>
    <ligand>
        <name>[2Fe-2S] cluster</name>
        <dbReference type="ChEBI" id="CHEBI:190135"/>
    </ligand>
</feature>
<evidence type="ECO:0000256" key="10">
    <source>
        <dbReference type="ARBA" id="ARBA00023014"/>
    </source>
</evidence>
<evidence type="ECO:0000256" key="7">
    <source>
        <dbReference type="ARBA" id="ARBA00022975"/>
    </source>
</evidence>
<dbReference type="PIRSF" id="PIRSF006816">
    <property type="entry name" value="Cyc3_hyd_g"/>
    <property type="match status" value="1"/>
</dbReference>
<keyword evidence="8 11" id="KW-0249">Electron transport</keyword>
<evidence type="ECO:0000256" key="2">
    <source>
        <dbReference type="ARBA" id="ARBA00022448"/>
    </source>
</evidence>
<name>A0A939HDY8_9CLOT</name>
<dbReference type="InterPro" id="IPR017927">
    <property type="entry name" value="FAD-bd_FR_type"/>
</dbReference>
<evidence type="ECO:0000256" key="8">
    <source>
        <dbReference type="ARBA" id="ARBA00022982"/>
    </source>
</evidence>
<comment type="caution">
    <text evidence="11">Lacks conserved residue(s) required for the propagation of feature annotation.</text>
</comment>
<evidence type="ECO:0000256" key="4">
    <source>
        <dbReference type="ARBA" id="ARBA00022714"/>
    </source>
</evidence>
<evidence type="ECO:0000313" key="16">
    <source>
        <dbReference type="Proteomes" id="UP000664218"/>
    </source>
</evidence>
<dbReference type="GO" id="GO:0044205">
    <property type="term" value="P:'de novo' UMP biosynthetic process"/>
    <property type="evidence" value="ECO:0007669"/>
    <property type="project" value="UniProtKB-UniRule"/>
</dbReference>
<dbReference type="PRINTS" id="PR00409">
    <property type="entry name" value="PHDIOXRDTASE"/>
</dbReference>
<dbReference type="Gene3D" id="3.40.50.80">
    <property type="entry name" value="Nucleotide-binding domain of ferredoxin-NADP reductase (FNR) module"/>
    <property type="match status" value="1"/>
</dbReference>
<keyword evidence="6 11" id="KW-0274">FAD</keyword>
<dbReference type="GO" id="GO:0046872">
    <property type="term" value="F:metal ion binding"/>
    <property type="evidence" value="ECO:0007669"/>
    <property type="project" value="UniProtKB-KW"/>
</dbReference>
<dbReference type="InterPro" id="IPR023455">
    <property type="entry name" value="Dihydroorotate_DHASE_ETsu"/>
</dbReference>
<evidence type="ECO:0000259" key="14">
    <source>
        <dbReference type="PROSITE" id="PS51384"/>
    </source>
</evidence>
<evidence type="ECO:0000313" key="15">
    <source>
        <dbReference type="EMBL" id="MBO1265538.1"/>
    </source>
</evidence>
<keyword evidence="2 11" id="KW-0813">Transport</keyword>
<evidence type="ECO:0000256" key="5">
    <source>
        <dbReference type="ARBA" id="ARBA00022723"/>
    </source>
</evidence>
<feature type="binding site" evidence="11 12">
    <location>
        <begin position="50"/>
        <end position="53"/>
    </location>
    <ligand>
        <name>FAD</name>
        <dbReference type="ChEBI" id="CHEBI:57692"/>
    </ligand>
</feature>
<dbReference type="InterPro" id="IPR050353">
    <property type="entry name" value="PyrK_electron_transfer"/>
</dbReference>
<keyword evidence="7 11" id="KW-0665">Pyrimidine biosynthesis</keyword>
<gene>
    <name evidence="11" type="primary">pyrK</name>
    <name evidence="15" type="ORF">J3A84_10885</name>
</gene>
<comment type="cofactor">
    <cofactor evidence="11 12">
        <name>FAD</name>
        <dbReference type="ChEBI" id="CHEBI:57692"/>
    </cofactor>
    <text evidence="11 12">Binds 1 FAD per subunit.</text>
</comment>
<dbReference type="InterPro" id="IPR019480">
    <property type="entry name" value="Dihydroorotate_DH_Fe-S-bd"/>
</dbReference>
<dbReference type="CDD" id="cd06218">
    <property type="entry name" value="DHOD_e_trans"/>
    <property type="match status" value="1"/>
</dbReference>
<keyword evidence="16" id="KW-1185">Reference proteome</keyword>
<feature type="binding site" evidence="11 13">
    <location>
        <position position="225"/>
    </location>
    <ligand>
        <name>[2Fe-2S] cluster</name>
        <dbReference type="ChEBI" id="CHEBI:190135"/>
    </ligand>
</feature>
<dbReference type="PANTHER" id="PTHR43513:SF3">
    <property type="entry name" value="DIHYDROOROTATE DEHYDROGENASE B (NAD(+)), ELECTRON TRANSFER SUBUNIT-RELATED"/>
    <property type="match status" value="1"/>
</dbReference>
<evidence type="ECO:0000256" key="9">
    <source>
        <dbReference type="ARBA" id="ARBA00023004"/>
    </source>
</evidence>
<reference evidence="15" key="1">
    <citation type="submission" date="2021-03" db="EMBL/GenBank/DDBJ databases">
        <title>Proteiniclasticum marinus sp. nov., isolated from tidal flat sediment.</title>
        <authorList>
            <person name="Namirimu T."/>
            <person name="Yang J.-A."/>
            <person name="Yang S.-H."/>
            <person name="Kim Y.-J."/>
            <person name="Kwon K.K."/>
        </authorList>
    </citation>
    <scope>NUCLEOTIDE SEQUENCE</scope>
    <source>
        <strain evidence="15">SCR006</strain>
    </source>
</reference>
<keyword evidence="4 11" id="KW-0001">2Fe-2S</keyword>
<dbReference type="InterPro" id="IPR037117">
    <property type="entry name" value="Dihydroorotate_DH_ele_sf"/>
</dbReference>
<dbReference type="PROSITE" id="PS51384">
    <property type="entry name" value="FAD_FR"/>
    <property type="match status" value="1"/>
</dbReference>
<dbReference type="PANTHER" id="PTHR43513">
    <property type="entry name" value="DIHYDROOROTATE DEHYDROGENASE B (NAD(+)), ELECTRON TRANSFER SUBUNIT"/>
    <property type="match status" value="1"/>
</dbReference>
<dbReference type="GO" id="GO:0051537">
    <property type="term" value="F:2 iron, 2 sulfur cluster binding"/>
    <property type="evidence" value="ECO:0007669"/>
    <property type="project" value="UniProtKB-KW"/>
</dbReference>
<evidence type="ECO:0000256" key="3">
    <source>
        <dbReference type="ARBA" id="ARBA00022630"/>
    </source>
</evidence>
<feature type="binding site" evidence="11 12">
    <location>
        <begin position="74"/>
        <end position="75"/>
    </location>
    <ligand>
        <name>FAD</name>
        <dbReference type="ChEBI" id="CHEBI:57692"/>
    </ligand>
</feature>
<evidence type="ECO:0000256" key="11">
    <source>
        <dbReference type="HAMAP-Rule" id="MF_01211"/>
    </source>
</evidence>
<dbReference type="GO" id="GO:0016491">
    <property type="term" value="F:oxidoreductase activity"/>
    <property type="evidence" value="ECO:0007669"/>
    <property type="project" value="InterPro"/>
</dbReference>
<sequence>MKMKILTNESIAKKVFRMKLSAEEVDFKTLSPGTFLNIRVGKGMEPLLRRPISIFDADEKEKTLTIIYKVLGRGTELMSFLKEGEHLDVLGPLGTGFPVQDESRKVLLAGGGVGVPPLYELGKRLRENGVEIVTVLGFRDEASVFCQKDFLKLGKVLIATEDGSVGVEGYVTDAIREMGEDFDTLYACGPRAMLRSLDEAYQDKKKGYLSFEERMACGIGACYGCMTETKDGLKRVCKDGPVFRLGEVVYE</sequence>
<comment type="subunit">
    <text evidence="11">Heterotetramer of 2 PyrK and 2 PyrD type B subunits.</text>
</comment>
<dbReference type="SUPFAM" id="SSF63380">
    <property type="entry name" value="Riboflavin synthase domain-like"/>
    <property type="match status" value="1"/>
</dbReference>
<comment type="function">
    <text evidence="11">Responsible for channeling the electrons from the oxidation of dihydroorotate from the FMN redox center in the PyrD type B subunit to the ultimate electron acceptor NAD(+).</text>
</comment>
<keyword evidence="10 11" id="KW-0411">Iron-sulfur</keyword>
<comment type="cofactor">
    <cofactor evidence="13">
        <name>[2Fe-2S] cluster</name>
        <dbReference type="ChEBI" id="CHEBI:190135"/>
    </cofactor>
    <text evidence="13">Binds 1 [2Fe-2S] cluster per subunit.</text>
</comment>
<dbReference type="HAMAP" id="MF_01211">
    <property type="entry name" value="DHODB_Fe_S_bind"/>
    <property type="match status" value="1"/>
</dbReference>
<dbReference type="EMBL" id="JAFNJU010000008">
    <property type="protein sequence ID" value="MBO1265538.1"/>
    <property type="molecule type" value="Genomic_DNA"/>
</dbReference>
<dbReference type="GO" id="GO:0050660">
    <property type="term" value="F:flavin adenine dinucleotide binding"/>
    <property type="evidence" value="ECO:0007669"/>
    <property type="project" value="InterPro"/>
</dbReference>
<feature type="binding site" evidence="11 13">
    <location>
        <position position="217"/>
    </location>
    <ligand>
        <name>[2Fe-2S] cluster</name>
        <dbReference type="ChEBI" id="CHEBI:190135"/>
    </ligand>
</feature>
<dbReference type="AlphaFoldDB" id="A0A939HDY8"/>
<keyword evidence="5 11" id="KW-0479">Metal-binding</keyword>
<dbReference type="Pfam" id="PF10418">
    <property type="entry name" value="DHODB_Fe-S_bind"/>
    <property type="match status" value="1"/>
</dbReference>
<comment type="caution">
    <text evidence="15">The sequence shown here is derived from an EMBL/GenBank/DDBJ whole genome shotgun (WGS) entry which is preliminary data.</text>
</comment>
<dbReference type="Proteomes" id="UP000664218">
    <property type="component" value="Unassembled WGS sequence"/>
</dbReference>
<organism evidence="15 16">
    <name type="scientific">Proteiniclasticum aestuarii</name>
    <dbReference type="NCBI Taxonomy" id="2817862"/>
    <lineage>
        <taxon>Bacteria</taxon>
        <taxon>Bacillati</taxon>
        <taxon>Bacillota</taxon>
        <taxon>Clostridia</taxon>
        <taxon>Eubacteriales</taxon>
        <taxon>Clostridiaceae</taxon>
        <taxon>Proteiniclasticum</taxon>
    </lineage>
</organism>
<evidence type="ECO:0000256" key="1">
    <source>
        <dbReference type="ARBA" id="ARBA00006422"/>
    </source>
</evidence>
<dbReference type="InterPro" id="IPR012165">
    <property type="entry name" value="Cyt_c3_hydrogenase_gsu"/>
</dbReference>
<proteinExistence type="inferred from homology"/>
<dbReference type="GO" id="GO:0009055">
    <property type="term" value="F:electron transfer activity"/>
    <property type="evidence" value="ECO:0007669"/>
    <property type="project" value="UniProtKB-UniRule"/>
</dbReference>
<dbReference type="InterPro" id="IPR017938">
    <property type="entry name" value="Riboflavin_synthase-like_b-brl"/>
</dbReference>
<evidence type="ECO:0000256" key="13">
    <source>
        <dbReference type="PIRSR" id="PIRSR006816-2"/>
    </source>
</evidence>
<comment type="pathway">
    <text evidence="11">Pyrimidine metabolism; UMP biosynthesis via de novo pathway; orotate from (S)-dihydroorotate (NAD(+) route): step 1/1.</text>
</comment>
<dbReference type="SUPFAM" id="SSF52343">
    <property type="entry name" value="Ferredoxin reductase-like, C-terminal NADP-linked domain"/>
    <property type="match status" value="1"/>
</dbReference>
<comment type="cofactor">
    <cofactor evidence="11">
        <name>[2Fe-2S] cluster</name>
        <dbReference type="ChEBI" id="CHEBI:190135"/>
    </cofactor>
    <text evidence="11">Binds 1 [2Fe-2S] cluster per subunit.</text>
</comment>
<dbReference type="Pfam" id="PF00175">
    <property type="entry name" value="NAD_binding_1"/>
    <property type="match status" value="1"/>
</dbReference>
<accession>A0A939HDY8</accession>
<feature type="domain" description="FAD-binding FR-type" evidence="14">
    <location>
        <begin position="1"/>
        <end position="99"/>
    </location>
</feature>
<keyword evidence="9 11" id="KW-0408">Iron</keyword>
<protein>
    <recommendedName>
        <fullName evidence="11">Dihydroorotate dehydrogenase B (NAD(+)), electron transfer subunit</fullName>
    </recommendedName>
    <alternativeName>
        <fullName evidence="11">Dihydroorotate oxidase B, electron transfer subunit</fullName>
    </alternativeName>
</protein>
<feature type="binding site" evidence="11 13">
    <location>
        <position position="237"/>
    </location>
    <ligand>
        <name>[2Fe-2S] cluster</name>
        <dbReference type="ChEBI" id="CHEBI:190135"/>
    </ligand>
</feature>
<dbReference type="InterPro" id="IPR001433">
    <property type="entry name" value="OxRdtase_FAD/NAD-bd"/>
</dbReference>
<evidence type="ECO:0000256" key="6">
    <source>
        <dbReference type="ARBA" id="ARBA00022827"/>
    </source>
</evidence>
<evidence type="ECO:0000256" key="12">
    <source>
        <dbReference type="PIRSR" id="PIRSR006816-1"/>
    </source>
</evidence>
<keyword evidence="3 11" id="KW-0285">Flavoprotein</keyword>
<comment type="similarity">
    <text evidence="1 11">Belongs to the PyrK family.</text>
</comment>